<dbReference type="SUPFAM" id="SSF51735">
    <property type="entry name" value="NAD(P)-binding Rossmann-fold domains"/>
    <property type="match status" value="1"/>
</dbReference>
<evidence type="ECO:0000313" key="2">
    <source>
        <dbReference type="EMBL" id="OFI50205.1"/>
    </source>
</evidence>
<dbReference type="STRING" id="1859473.BG261_09565"/>
<dbReference type="Pfam" id="PF13380">
    <property type="entry name" value="CoA_binding_2"/>
    <property type="match status" value="1"/>
</dbReference>
<comment type="caution">
    <text evidence="2">The sequence shown here is derived from an EMBL/GenBank/DDBJ whole genome shotgun (WGS) entry which is preliminary data.</text>
</comment>
<organism evidence="2 3">
    <name type="scientific">Floricoccus tropicus</name>
    <dbReference type="NCBI Taxonomy" id="1859473"/>
    <lineage>
        <taxon>Bacteria</taxon>
        <taxon>Bacillati</taxon>
        <taxon>Bacillota</taxon>
        <taxon>Bacilli</taxon>
        <taxon>Lactobacillales</taxon>
        <taxon>Streptococcaceae</taxon>
        <taxon>Floricoccus</taxon>
    </lineage>
</organism>
<dbReference type="Gene3D" id="3.40.50.720">
    <property type="entry name" value="NAD(P)-binding Rossmann-like Domain"/>
    <property type="match status" value="1"/>
</dbReference>
<protein>
    <submittedName>
        <fullName evidence="2">CoA-binding protein</fullName>
    </submittedName>
</protein>
<accession>A0A1E8GPN2</accession>
<sequence length="146" mass="16494">MNYEFKNPSDEVIYSYLEKAKNIAVVGLSDDETKTSNRVAKVLQDFGYKIIPVNPSLAGQEVLGEKAYASIKDIPVHIDIVDVFRRSEFLPQVAEEFIETDADVFWAQLGLQNEEAEEILRSNGKNEIVMNRCIKIELANSGLVRK</sequence>
<dbReference type="Proteomes" id="UP000178622">
    <property type="component" value="Unassembled WGS sequence"/>
</dbReference>
<dbReference type="PANTHER" id="PTHR33303:SF2">
    <property type="entry name" value="COA-BINDING DOMAIN-CONTAINING PROTEIN"/>
    <property type="match status" value="1"/>
</dbReference>
<dbReference type="OrthoDB" id="9804695at2"/>
<dbReference type="EMBL" id="MKIR01000003">
    <property type="protein sequence ID" value="OFI50205.1"/>
    <property type="molecule type" value="Genomic_DNA"/>
</dbReference>
<reference evidence="3" key="1">
    <citation type="submission" date="2016-09" db="EMBL/GenBank/DDBJ databases">
        <title>Draft genome sequence of a novel species of the family Streptococcaceae isolated from flowers.</title>
        <authorList>
            <person name="Chuah L.-O."/>
            <person name="Yap K.-P."/>
            <person name="Thong K.L."/>
            <person name="Liong M.T."/>
            <person name="Ahmad R."/>
            <person name="Rusul G."/>
        </authorList>
    </citation>
    <scope>NUCLEOTIDE SEQUENCE [LARGE SCALE GENOMIC DNA]</scope>
    <source>
        <strain evidence="3">DF1</strain>
    </source>
</reference>
<dbReference type="InterPro" id="IPR003781">
    <property type="entry name" value="CoA-bd"/>
</dbReference>
<dbReference type="RefSeq" id="WP_070791549.1">
    <property type="nucleotide sequence ID" value="NZ_MKIR01000003.1"/>
</dbReference>
<evidence type="ECO:0000313" key="3">
    <source>
        <dbReference type="Proteomes" id="UP000178622"/>
    </source>
</evidence>
<feature type="domain" description="CoA-binding" evidence="1">
    <location>
        <begin position="17"/>
        <end position="111"/>
    </location>
</feature>
<dbReference type="SMART" id="SM00881">
    <property type="entry name" value="CoA_binding"/>
    <property type="match status" value="1"/>
</dbReference>
<name>A0A1E8GPN2_9LACT</name>
<gene>
    <name evidence="2" type="ORF">BG261_09565</name>
</gene>
<keyword evidence="3" id="KW-1185">Reference proteome</keyword>
<dbReference type="PANTHER" id="PTHR33303">
    <property type="entry name" value="CYTOPLASMIC PROTEIN-RELATED"/>
    <property type="match status" value="1"/>
</dbReference>
<evidence type="ECO:0000259" key="1">
    <source>
        <dbReference type="SMART" id="SM00881"/>
    </source>
</evidence>
<proteinExistence type="predicted"/>
<dbReference type="InterPro" id="IPR036291">
    <property type="entry name" value="NAD(P)-bd_dom_sf"/>
</dbReference>
<dbReference type="AlphaFoldDB" id="A0A1E8GPN2"/>